<dbReference type="AlphaFoldDB" id="A0A315XP44"/>
<gene>
    <name evidence="1" type="ORF">MBBTH_07830</name>
</gene>
<dbReference type="OrthoDB" id="76847at2157"/>
<evidence type="ECO:0000313" key="1">
    <source>
        <dbReference type="EMBL" id="PWB87628.1"/>
    </source>
</evidence>
<dbReference type="EMBL" id="MZGS01000018">
    <property type="protein sequence ID" value="PWB87628.1"/>
    <property type="molecule type" value="Genomic_DNA"/>
</dbReference>
<evidence type="ECO:0000313" key="2">
    <source>
        <dbReference type="Proteomes" id="UP000251717"/>
    </source>
</evidence>
<proteinExistence type="predicted"/>
<protein>
    <submittedName>
        <fullName evidence="1">Uncharacterized protein</fullName>
    </submittedName>
</protein>
<sequence length="128" mass="14910">MLENEFTDTIKITKSNGESIELDQKRIRIRENENGLMALSYIAPVFESMDIEDFFDDIVTSEEVMMDIGGTGDYNVRFRGLVDGKGKNFPQNFEHKIIFLQEPKYLDPRMNVQVTGFSRFITPEERFL</sequence>
<keyword evidence="2" id="KW-1185">Reference proteome</keyword>
<name>A0A315XP44_9EURY</name>
<dbReference type="RefSeq" id="WP_116591753.1">
    <property type="nucleotide sequence ID" value="NZ_MZGS01000018.1"/>
</dbReference>
<organism evidence="1 2">
    <name type="scientific">Methanobrevibacter thaueri</name>
    <dbReference type="NCBI Taxonomy" id="190975"/>
    <lineage>
        <taxon>Archaea</taxon>
        <taxon>Methanobacteriati</taxon>
        <taxon>Methanobacteriota</taxon>
        <taxon>Methanomada group</taxon>
        <taxon>Methanobacteria</taxon>
        <taxon>Methanobacteriales</taxon>
        <taxon>Methanobacteriaceae</taxon>
        <taxon>Methanobrevibacter</taxon>
    </lineage>
</organism>
<dbReference type="Proteomes" id="UP000251717">
    <property type="component" value="Unassembled WGS sequence"/>
</dbReference>
<accession>A0A315XP44</accession>
<comment type="caution">
    <text evidence="1">The sequence shown here is derived from an EMBL/GenBank/DDBJ whole genome shotgun (WGS) entry which is preliminary data.</text>
</comment>
<reference evidence="1 2" key="1">
    <citation type="submission" date="2017-03" db="EMBL/GenBank/DDBJ databases">
        <title>Genome sequence of Methanobrevibacter thaueri.</title>
        <authorList>
            <person name="Poehlein A."/>
            <person name="Seedorf H."/>
            <person name="Daniel R."/>
        </authorList>
    </citation>
    <scope>NUCLEOTIDE SEQUENCE [LARGE SCALE GENOMIC DNA]</scope>
    <source>
        <strain evidence="1 2">DSM 11995</strain>
    </source>
</reference>